<sequence>MKKIIILLFIVFISCNSEKPTQFSDEAYKEMLIGLDGSKTTLREVLYYKKGQKILIDVWASWCKDCIVGFPKIKELQKEFPDVVFLFLSVDRSNPSWQRAIEKYNLVGEHYNLPDGMDDGEFVNFINLNWIARYMVIDETGEIKLFKATDASDEKIKEALKANR</sequence>
<comment type="caution">
    <text evidence="2">The sequence shown here is derived from an EMBL/GenBank/DDBJ whole genome shotgun (WGS) entry which is preliminary data.</text>
</comment>
<dbReference type="CDD" id="cd02966">
    <property type="entry name" value="TlpA_like_family"/>
    <property type="match status" value="1"/>
</dbReference>
<evidence type="ECO:0000313" key="2">
    <source>
        <dbReference type="EMBL" id="PQB06116.1"/>
    </source>
</evidence>
<dbReference type="AlphaFoldDB" id="A0A2S7KU40"/>
<gene>
    <name evidence="2" type="ORF">BST83_02145</name>
</gene>
<dbReference type="InterPro" id="IPR012336">
    <property type="entry name" value="Thioredoxin-like_fold"/>
</dbReference>
<dbReference type="PANTHER" id="PTHR42852">
    <property type="entry name" value="THIOL:DISULFIDE INTERCHANGE PROTEIN DSBE"/>
    <property type="match status" value="1"/>
</dbReference>
<accession>A0A2S7KU40</accession>
<dbReference type="SUPFAM" id="SSF52833">
    <property type="entry name" value="Thioredoxin-like"/>
    <property type="match status" value="1"/>
</dbReference>
<feature type="domain" description="Thioredoxin" evidence="1">
    <location>
        <begin position="21"/>
        <end position="164"/>
    </location>
</feature>
<dbReference type="Pfam" id="PF13905">
    <property type="entry name" value="Thioredoxin_8"/>
    <property type="match status" value="1"/>
</dbReference>
<dbReference type="PROSITE" id="PS51352">
    <property type="entry name" value="THIOREDOXIN_2"/>
    <property type="match status" value="1"/>
</dbReference>
<dbReference type="OrthoDB" id="1098640at2"/>
<dbReference type="EMBL" id="MQUA01000013">
    <property type="protein sequence ID" value="PQB06116.1"/>
    <property type="molecule type" value="Genomic_DNA"/>
</dbReference>
<evidence type="ECO:0000313" key="3">
    <source>
        <dbReference type="Proteomes" id="UP000239522"/>
    </source>
</evidence>
<dbReference type="InterPro" id="IPR050553">
    <property type="entry name" value="Thioredoxin_ResA/DsbE_sf"/>
</dbReference>
<organism evidence="2 3">
    <name type="scientific">Polaribacter filamentus</name>
    <dbReference type="NCBI Taxonomy" id="53483"/>
    <lineage>
        <taxon>Bacteria</taxon>
        <taxon>Pseudomonadati</taxon>
        <taxon>Bacteroidota</taxon>
        <taxon>Flavobacteriia</taxon>
        <taxon>Flavobacteriales</taxon>
        <taxon>Flavobacteriaceae</taxon>
    </lineage>
</organism>
<dbReference type="PROSITE" id="PS51257">
    <property type="entry name" value="PROKAR_LIPOPROTEIN"/>
    <property type="match status" value="1"/>
</dbReference>
<protein>
    <submittedName>
        <fullName evidence="2">Redoxin</fullName>
    </submittedName>
</protein>
<reference evidence="2 3" key="1">
    <citation type="submission" date="2016-11" db="EMBL/GenBank/DDBJ databases">
        <title>Trade-off between light-utilization and light-protection in marine flavobacteria.</title>
        <authorList>
            <person name="Kumagai Y."/>
        </authorList>
    </citation>
    <scope>NUCLEOTIDE SEQUENCE [LARGE SCALE GENOMIC DNA]</scope>
    <source>
        <strain evidence="2 3">ATCC 700397</strain>
    </source>
</reference>
<dbReference type="Proteomes" id="UP000239522">
    <property type="component" value="Unassembled WGS sequence"/>
</dbReference>
<dbReference type="PANTHER" id="PTHR42852:SF13">
    <property type="entry name" value="PROTEIN DIPZ"/>
    <property type="match status" value="1"/>
</dbReference>
<evidence type="ECO:0000259" key="1">
    <source>
        <dbReference type="PROSITE" id="PS51352"/>
    </source>
</evidence>
<keyword evidence="3" id="KW-1185">Reference proteome</keyword>
<dbReference type="RefSeq" id="WP_104808376.1">
    <property type="nucleotide sequence ID" value="NZ_MQUA01000013.1"/>
</dbReference>
<dbReference type="InterPro" id="IPR036249">
    <property type="entry name" value="Thioredoxin-like_sf"/>
</dbReference>
<proteinExistence type="predicted"/>
<dbReference type="InterPro" id="IPR013766">
    <property type="entry name" value="Thioredoxin_domain"/>
</dbReference>
<dbReference type="Gene3D" id="3.40.30.10">
    <property type="entry name" value="Glutaredoxin"/>
    <property type="match status" value="1"/>
</dbReference>
<name>A0A2S7KU40_9FLAO</name>